<evidence type="ECO:0000313" key="3">
    <source>
        <dbReference type="Proteomes" id="UP000643810"/>
    </source>
</evidence>
<dbReference type="InterPro" id="IPR036291">
    <property type="entry name" value="NAD(P)-bd_dom_sf"/>
</dbReference>
<accession>A0ABR7GGW9</accession>
<organism evidence="2 3">
    <name type="scientific">Roseburia lenta</name>
    <dbReference type="NCBI Taxonomy" id="2763061"/>
    <lineage>
        <taxon>Bacteria</taxon>
        <taxon>Bacillati</taxon>
        <taxon>Bacillota</taxon>
        <taxon>Clostridia</taxon>
        <taxon>Lachnospirales</taxon>
        <taxon>Lachnospiraceae</taxon>
        <taxon>Roseburia</taxon>
    </lineage>
</organism>
<keyword evidence="3" id="KW-1185">Reference proteome</keyword>
<protein>
    <submittedName>
        <fullName evidence="2">NAD-dependent epimerase/dehydratase family protein</fullName>
    </submittedName>
</protein>
<proteinExistence type="predicted"/>
<dbReference type="Gene3D" id="3.40.50.720">
    <property type="entry name" value="NAD(P)-binding Rossmann-like Domain"/>
    <property type="match status" value="1"/>
</dbReference>
<gene>
    <name evidence="2" type="ORF">H8R94_08800</name>
</gene>
<dbReference type="Proteomes" id="UP000643810">
    <property type="component" value="Unassembled WGS sequence"/>
</dbReference>
<dbReference type="Pfam" id="PF01370">
    <property type="entry name" value="Epimerase"/>
    <property type="match status" value="1"/>
</dbReference>
<comment type="caution">
    <text evidence="2">The sequence shown here is derived from an EMBL/GenBank/DDBJ whole genome shotgun (WGS) entry which is preliminary data.</text>
</comment>
<name>A0ABR7GGW9_9FIRM</name>
<dbReference type="PANTHER" id="PTHR43245">
    <property type="entry name" value="BIFUNCTIONAL POLYMYXIN RESISTANCE PROTEIN ARNA"/>
    <property type="match status" value="1"/>
</dbReference>
<dbReference type="PRINTS" id="PR01713">
    <property type="entry name" value="NUCEPIMERASE"/>
</dbReference>
<dbReference type="InterPro" id="IPR001509">
    <property type="entry name" value="Epimerase_deHydtase"/>
</dbReference>
<sequence length="308" mass="34119">MNILIAGAAGFIGTNLTLALMKNPANHITITDTDTSYFTNETIIAANNVSCLALHTQTHNFENILENIDLVFHLVSTTNPSSSNNDIEAELNENITFSTRLLEASVKHHVSKIIFISSGGTVYGNVACPITENAPTNPITAYGIQKLTIEKICHLYHCMHGIDYSILRLANPYGPYQRPNGKLGALTTFTYKALHQETLHVYGDGSVVRDYIYIDDAIDAMLKIAFGSPQYHIYNIGSGTGTSLNDLIDHLRSVLDIRIDVNYEKKRSVDLPANYLDITRYETEFGTLVHTPIDDGIRRTADFLKAHS</sequence>
<reference evidence="2 3" key="1">
    <citation type="submission" date="2020-08" db="EMBL/GenBank/DDBJ databases">
        <title>Genome public.</title>
        <authorList>
            <person name="Liu C."/>
            <person name="Sun Q."/>
        </authorList>
    </citation>
    <scope>NUCLEOTIDE SEQUENCE [LARGE SCALE GENOMIC DNA]</scope>
    <source>
        <strain evidence="2 3">NSJ-9</strain>
    </source>
</reference>
<dbReference type="InterPro" id="IPR050177">
    <property type="entry name" value="Lipid_A_modif_metabolic_enz"/>
</dbReference>
<evidence type="ECO:0000313" key="2">
    <source>
        <dbReference type="EMBL" id="MBC5686694.1"/>
    </source>
</evidence>
<dbReference type="EMBL" id="JACOPG010000003">
    <property type="protein sequence ID" value="MBC5686694.1"/>
    <property type="molecule type" value="Genomic_DNA"/>
</dbReference>
<feature type="domain" description="NAD-dependent epimerase/dehydratase" evidence="1">
    <location>
        <begin position="3"/>
        <end position="237"/>
    </location>
</feature>
<dbReference type="SUPFAM" id="SSF51735">
    <property type="entry name" value="NAD(P)-binding Rossmann-fold domains"/>
    <property type="match status" value="1"/>
</dbReference>
<dbReference type="PANTHER" id="PTHR43245:SF59">
    <property type="entry name" value="UDP-GLUCOSE EPIMERASE"/>
    <property type="match status" value="1"/>
</dbReference>
<dbReference type="RefSeq" id="WP_118281598.1">
    <property type="nucleotide sequence ID" value="NZ_JACOPG010000003.1"/>
</dbReference>
<evidence type="ECO:0000259" key="1">
    <source>
        <dbReference type="Pfam" id="PF01370"/>
    </source>
</evidence>
<dbReference type="Gene3D" id="3.90.25.10">
    <property type="entry name" value="UDP-galactose 4-epimerase, domain 1"/>
    <property type="match status" value="1"/>
</dbReference>